<feature type="signal peptide" evidence="1">
    <location>
        <begin position="1"/>
        <end position="18"/>
    </location>
</feature>
<proteinExistence type="predicted"/>
<evidence type="ECO:0000313" key="2">
    <source>
        <dbReference type="EMBL" id="QEC74882.1"/>
    </source>
</evidence>
<accession>A0A5B8VVI7</accession>
<dbReference type="EMBL" id="CP042437">
    <property type="protein sequence ID" value="QEC74882.1"/>
    <property type="molecule type" value="Genomic_DNA"/>
</dbReference>
<dbReference type="RefSeq" id="WP_147052040.1">
    <property type="nucleotide sequence ID" value="NZ_CP042437.1"/>
</dbReference>
<feature type="chain" id="PRO_5023142229" description="DUF1080 domain-containing protein" evidence="1">
    <location>
        <begin position="19"/>
        <end position="215"/>
    </location>
</feature>
<dbReference type="KEGG" id="mgk:FSB76_02580"/>
<dbReference type="Proteomes" id="UP000321362">
    <property type="component" value="Chromosome"/>
</dbReference>
<dbReference type="Gene3D" id="2.60.120.560">
    <property type="entry name" value="Exo-inulinase, domain 1"/>
    <property type="match status" value="1"/>
</dbReference>
<keyword evidence="3" id="KW-1185">Reference proteome</keyword>
<evidence type="ECO:0000256" key="1">
    <source>
        <dbReference type="SAM" id="SignalP"/>
    </source>
</evidence>
<evidence type="ECO:0000313" key="3">
    <source>
        <dbReference type="Proteomes" id="UP000321362"/>
    </source>
</evidence>
<protein>
    <recommendedName>
        <fullName evidence="4">DUF1080 domain-containing protein</fullName>
    </recommendedName>
</protein>
<sequence>MKKLLILFALLAVIKVNAQPKYKVQNIPPINPKEWDIPKNDTLDYEFGSYQGKKALLIKRKIDNYKSASLAYPKKLIFKDGIIEFDLAFAGKGNGYIGLAFRIKDAHHYETVYFRPLSSATINAIQYMPEKKAEFNWWDYEADKYQASAILPANGWFHVKVIVTGRKLEVYVNNAAKPAMVYTSLDPSLKSGSVGYWHGNSSIGAYRNLTIKTLE</sequence>
<keyword evidence="1" id="KW-0732">Signal</keyword>
<reference evidence="2 3" key="1">
    <citation type="journal article" date="2013" name="J. Microbiol.">
        <title>Mucilaginibacter ginsenosidivorax sp. nov., with ginsenoside converting activity isolated from sediment.</title>
        <authorList>
            <person name="Kim J.K."/>
            <person name="Choi T.E."/>
            <person name="Liu Q.M."/>
            <person name="Park H.Y."/>
            <person name="Yi T.H."/>
            <person name="Yoon M.H."/>
            <person name="Kim S.C."/>
            <person name="Im W.T."/>
        </authorList>
    </citation>
    <scope>NUCLEOTIDE SEQUENCE [LARGE SCALE GENOMIC DNA]</scope>
    <source>
        <strain evidence="2 3">KHI28</strain>
    </source>
</reference>
<dbReference type="AlphaFoldDB" id="A0A5B8VVI7"/>
<organism evidence="2 3">
    <name type="scientific">Mucilaginibacter ginsenosidivorax</name>
    <dbReference type="NCBI Taxonomy" id="862126"/>
    <lineage>
        <taxon>Bacteria</taxon>
        <taxon>Pseudomonadati</taxon>
        <taxon>Bacteroidota</taxon>
        <taxon>Sphingobacteriia</taxon>
        <taxon>Sphingobacteriales</taxon>
        <taxon>Sphingobacteriaceae</taxon>
        <taxon>Mucilaginibacter</taxon>
    </lineage>
</organism>
<evidence type="ECO:0008006" key="4">
    <source>
        <dbReference type="Google" id="ProtNLM"/>
    </source>
</evidence>
<dbReference type="OrthoDB" id="118532at2"/>
<name>A0A5B8VVI7_9SPHI</name>
<gene>
    <name evidence="2" type="ORF">FSB76_02580</name>
</gene>